<dbReference type="GeneID" id="25741054"/>
<keyword evidence="2" id="KW-0413">Isomerase</keyword>
<dbReference type="EMBL" id="KK101744">
    <property type="protein sequence ID" value="KIY99785.1"/>
    <property type="molecule type" value="Genomic_DNA"/>
</dbReference>
<keyword evidence="3" id="KW-1185">Reference proteome</keyword>
<evidence type="ECO:0000313" key="2">
    <source>
        <dbReference type="EMBL" id="KIY99785.1"/>
    </source>
</evidence>
<reference evidence="2 3" key="1">
    <citation type="journal article" date="2013" name="BMC Genomics">
        <title>Reconstruction of the lipid metabolism for the microalga Monoraphidium neglectum from its genome sequence reveals characteristics suitable for biofuel production.</title>
        <authorList>
            <person name="Bogen C."/>
            <person name="Al-Dilaimi A."/>
            <person name="Albersmeier A."/>
            <person name="Wichmann J."/>
            <person name="Grundmann M."/>
            <person name="Rupp O."/>
            <person name="Lauersen K.J."/>
            <person name="Blifernez-Klassen O."/>
            <person name="Kalinowski J."/>
            <person name="Goesmann A."/>
            <person name="Mussgnug J.H."/>
            <person name="Kruse O."/>
        </authorList>
    </citation>
    <scope>NUCLEOTIDE SEQUENCE [LARGE SCALE GENOMIC DNA]</scope>
    <source>
        <strain evidence="2 3">SAG 48.87</strain>
    </source>
</reference>
<feature type="domain" description="Amine oxidase" evidence="1">
    <location>
        <begin position="16"/>
        <end position="269"/>
    </location>
</feature>
<dbReference type="OrthoDB" id="7777654at2759"/>
<dbReference type="PANTHER" id="PTHR46313">
    <property type="match status" value="1"/>
</dbReference>
<name>A0A0D2N0E8_9CHLO</name>
<dbReference type="InterPro" id="IPR036188">
    <property type="entry name" value="FAD/NAD-bd_sf"/>
</dbReference>
<dbReference type="SUPFAM" id="SSF51905">
    <property type="entry name" value="FAD/NAD(P)-binding domain"/>
    <property type="match status" value="1"/>
</dbReference>
<dbReference type="Gene3D" id="3.90.660.50">
    <property type="match status" value="1"/>
</dbReference>
<dbReference type="PANTHER" id="PTHR46313:SF1">
    <property type="entry name" value="FAD_NAD(P)-BINDING OXIDOREDUCTASE FAMILY PROTEIN"/>
    <property type="match status" value="1"/>
</dbReference>
<protein>
    <submittedName>
        <fullName evidence="2">Carotenoid isomerase 1</fullName>
        <ecNumber evidence="2">5.-.-.-</ecNumber>
    </submittedName>
</protein>
<dbReference type="AlphaFoldDB" id="A0A0D2N0E8"/>
<dbReference type="GO" id="GO:0016116">
    <property type="term" value="P:carotenoid metabolic process"/>
    <property type="evidence" value="ECO:0007669"/>
    <property type="project" value="InterPro"/>
</dbReference>
<dbReference type="RefSeq" id="XP_013898805.1">
    <property type="nucleotide sequence ID" value="XM_014043351.1"/>
</dbReference>
<dbReference type="GO" id="GO:0016853">
    <property type="term" value="F:isomerase activity"/>
    <property type="evidence" value="ECO:0007669"/>
    <property type="project" value="UniProtKB-KW"/>
</dbReference>
<dbReference type="KEGG" id="mng:MNEG_8178"/>
<dbReference type="EC" id="5.-.-.-" evidence="2"/>
<dbReference type="Pfam" id="PF01593">
    <property type="entry name" value="Amino_oxidase"/>
    <property type="match status" value="1"/>
</dbReference>
<dbReference type="Proteomes" id="UP000054498">
    <property type="component" value="Unassembled WGS sequence"/>
</dbReference>
<evidence type="ECO:0000313" key="3">
    <source>
        <dbReference type="Proteomes" id="UP000054498"/>
    </source>
</evidence>
<accession>A0A0D2N0E8</accession>
<dbReference type="GO" id="GO:0016491">
    <property type="term" value="F:oxidoreductase activity"/>
    <property type="evidence" value="ECO:0007669"/>
    <property type="project" value="InterPro"/>
</dbReference>
<dbReference type="Gene3D" id="3.50.50.60">
    <property type="entry name" value="FAD/NAD(P)-binding domain"/>
    <property type="match status" value="1"/>
</dbReference>
<evidence type="ECO:0000259" key="1">
    <source>
        <dbReference type="Pfam" id="PF01593"/>
    </source>
</evidence>
<dbReference type="InterPro" id="IPR045892">
    <property type="entry name" value="CrtISO-like"/>
</dbReference>
<sequence length="285" mass="30356">MVLTRSVTPLPRMGLEKRGGRLLLSSHVEQITLDTSGRADGVLLRGGGRVRASKAVVTNASVWDSLKLLDAGAVPQGLVKQMEGAAAATPPCRSFMHLHVGFDATGLEGLELHHIIVDSWERGIDAEQNVVLVSIASVADPSLAPPGKHCLHAYLPATEPYSLWEGLDRKSPEYKALKEERSQVLWRAVERIIPDIRQRAEVTMVGTPLTHQRFLRRHRGSYGPAIKAGEGLFPGPTTPIPGLYACGDSTFPGIGLPAVAASGALCANTLAPLGSHLQLLGSLGL</sequence>
<dbReference type="InterPro" id="IPR002937">
    <property type="entry name" value="Amino_oxidase"/>
</dbReference>
<dbReference type="STRING" id="145388.A0A0D2N0E8"/>
<organism evidence="2 3">
    <name type="scientific">Monoraphidium neglectum</name>
    <dbReference type="NCBI Taxonomy" id="145388"/>
    <lineage>
        <taxon>Eukaryota</taxon>
        <taxon>Viridiplantae</taxon>
        <taxon>Chlorophyta</taxon>
        <taxon>core chlorophytes</taxon>
        <taxon>Chlorophyceae</taxon>
        <taxon>CS clade</taxon>
        <taxon>Sphaeropleales</taxon>
        <taxon>Selenastraceae</taxon>
        <taxon>Monoraphidium</taxon>
    </lineage>
</organism>
<gene>
    <name evidence="2" type="ORF">MNEG_8178</name>
</gene>
<proteinExistence type="predicted"/>